<dbReference type="OrthoDB" id="2436021at2759"/>
<dbReference type="EMBL" id="BLAL01000011">
    <property type="protein sequence ID" value="GES73755.1"/>
    <property type="molecule type" value="Genomic_DNA"/>
</dbReference>
<comment type="caution">
    <text evidence="1">The sequence shown here is derived from an EMBL/GenBank/DDBJ whole genome shotgun (WGS) entry which is preliminary data.</text>
</comment>
<proteinExistence type="predicted"/>
<reference evidence="1" key="1">
    <citation type="submission" date="2019-10" db="EMBL/GenBank/DDBJ databases">
        <title>Conservation and host-specific expression of non-tandemly repeated heterogenous ribosome RNA gene in arbuscular mycorrhizal fungi.</title>
        <authorList>
            <person name="Maeda T."/>
            <person name="Kobayashi Y."/>
            <person name="Nakagawa T."/>
            <person name="Ezawa T."/>
            <person name="Yamaguchi K."/>
            <person name="Bino T."/>
            <person name="Nishimoto Y."/>
            <person name="Shigenobu S."/>
            <person name="Kawaguchi M."/>
        </authorList>
    </citation>
    <scope>NUCLEOTIDE SEQUENCE</scope>
    <source>
        <strain evidence="1">HR1</strain>
    </source>
</reference>
<evidence type="ECO:0000313" key="1">
    <source>
        <dbReference type="EMBL" id="GES73755.1"/>
    </source>
</evidence>
<gene>
    <name evidence="1" type="ORF">RCL2_000127000</name>
</gene>
<evidence type="ECO:0000313" key="2">
    <source>
        <dbReference type="Proteomes" id="UP000615446"/>
    </source>
</evidence>
<dbReference type="AlphaFoldDB" id="A0A8H3KTI5"/>
<dbReference type="Proteomes" id="UP000615446">
    <property type="component" value="Unassembled WGS sequence"/>
</dbReference>
<name>A0A8H3KTI5_9GLOM</name>
<accession>A0A8H3KTI5</accession>
<sequence>MKIFRIIELETENAEIPDLRRKISEFDAERAEFKHIIAKILQITEEERTRCYTKNAKLRATIKKLRKNNTKENIEFRNRLMKVEEKQILNELKGASHNSSNLSLSNLNLVADQVSTVTQHEKPLVDTSLPENKKIDTFLNEVSNEIRQKDWEKKLQAQKFLPIHPEEKMSQEIKCPTSDPGLYKQTKRVTGKSDSLSSINYNYVTEVSEMTCPEKVIYSIDEASQYLAQLCDKTIDAKDKANQANQEEILCWYFYWKDFRDQLDGIIRSNGGKLKKRRKVCFMTPLQNSFLFFARKDHKNWAKS</sequence>
<organism evidence="1 2">
    <name type="scientific">Rhizophagus clarus</name>
    <dbReference type="NCBI Taxonomy" id="94130"/>
    <lineage>
        <taxon>Eukaryota</taxon>
        <taxon>Fungi</taxon>
        <taxon>Fungi incertae sedis</taxon>
        <taxon>Mucoromycota</taxon>
        <taxon>Glomeromycotina</taxon>
        <taxon>Glomeromycetes</taxon>
        <taxon>Glomerales</taxon>
        <taxon>Glomeraceae</taxon>
        <taxon>Rhizophagus</taxon>
    </lineage>
</organism>
<protein>
    <submittedName>
        <fullName evidence="1">Uncharacterized protein</fullName>
    </submittedName>
</protein>